<proteinExistence type="predicted"/>
<dbReference type="GO" id="GO:0008081">
    <property type="term" value="F:phosphoric diester hydrolase activity"/>
    <property type="evidence" value="ECO:0007669"/>
    <property type="project" value="InterPro"/>
</dbReference>
<name>A0A3D9LD26_9MICC</name>
<dbReference type="EMBL" id="QREH01000001">
    <property type="protein sequence ID" value="REE04258.1"/>
    <property type="molecule type" value="Genomic_DNA"/>
</dbReference>
<dbReference type="Proteomes" id="UP000256727">
    <property type="component" value="Unassembled WGS sequence"/>
</dbReference>
<evidence type="ECO:0000313" key="3">
    <source>
        <dbReference type="EMBL" id="REE04258.1"/>
    </source>
</evidence>
<dbReference type="AlphaFoldDB" id="A0A3D9LD26"/>
<dbReference type="InterPro" id="IPR051236">
    <property type="entry name" value="HAT_RTT109-like"/>
</dbReference>
<dbReference type="Gene3D" id="3.20.20.190">
    <property type="entry name" value="Phosphatidylinositol (PI) phosphodiesterase"/>
    <property type="match status" value="1"/>
</dbReference>
<reference evidence="3 4" key="1">
    <citation type="submission" date="2018-07" db="EMBL/GenBank/DDBJ databases">
        <title>Sequencing the genomes of 1000 actinobacteria strains.</title>
        <authorList>
            <person name="Klenk H.-P."/>
        </authorList>
    </citation>
    <scope>NUCLEOTIDE SEQUENCE [LARGE SCALE GENOMIC DNA]</scope>
    <source>
        <strain evidence="3 4">DSM 14442</strain>
    </source>
</reference>
<evidence type="ECO:0000313" key="4">
    <source>
        <dbReference type="Proteomes" id="UP000256727"/>
    </source>
</evidence>
<feature type="chain" id="PRO_5038925203" description="Altered inheritance of mitochondria protein 6" evidence="2">
    <location>
        <begin position="24"/>
        <end position="282"/>
    </location>
</feature>
<dbReference type="PANTHER" id="PTHR31571:SF1">
    <property type="entry name" value="ALTERED INHERITANCE OF MITOCHONDRIA PROTEIN 6"/>
    <property type="match status" value="1"/>
</dbReference>
<dbReference type="SUPFAM" id="SSF51695">
    <property type="entry name" value="PLC-like phosphodiesterases"/>
    <property type="match status" value="1"/>
</dbReference>
<comment type="caution">
    <text evidence="3">The sequence shown here is derived from an EMBL/GenBank/DDBJ whole genome shotgun (WGS) entry which is preliminary data.</text>
</comment>
<accession>A0A3D9LD26</accession>
<evidence type="ECO:0000256" key="2">
    <source>
        <dbReference type="SAM" id="SignalP"/>
    </source>
</evidence>
<sequence>MKSLLRTLGSGAAVALLLANPHAATPATADAPETTLGTPLAQAHAHNDYEHERPLLDALEHGFTSVEADIWLVDGELLVAHDSWELHDAPTLEEAYLEPLSELVSPNGKQLYPGYNGDFQLLIDIKSEGPATWAAIEDELAEHSQFVTRYKNGQVKDRAVEAVISGNRPLADMQAADTRYSAYDGRSADHGSGMDAEFMPLISENWTKLFTWQGMGEVPAAERERLHEYVEQAHADGYRVRFWATNDIAGQARENLWAELEAAGVDHINTDDLAGLQEFLGR</sequence>
<gene>
    <name evidence="3" type="ORF">C8E99_2086</name>
</gene>
<protein>
    <recommendedName>
        <fullName evidence="1">Altered inheritance of mitochondria protein 6</fullName>
    </recommendedName>
</protein>
<keyword evidence="2" id="KW-0732">Signal</keyword>
<organism evidence="3 4">
    <name type="scientific">Citricoccus muralis</name>
    <dbReference type="NCBI Taxonomy" id="169134"/>
    <lineage>
        <taxon>Bacteria</taxon>
        <taxon>Bacillati</taxon>
        <taxon>Actinomycetota</taxon>
        <taxon>Actinomycetes</taxon>
        <taxon>Micrococcales</taxon>
        <taxon>Micrococcaceae</taxon>
        <taxon>Citricoccus</taxon>
    </lineage>
</organism>
<dbReference type="InterPro" id="IPR039559">
    <property type="entry name" value="AIM6_PI-PLC-like_dom"/>
</dbReference>
<dbReference type="InterPro" id="IPR017946">
    <property type="entry name" value="PLC-like_Pdiesterase_TIM-brl"/>
</dbReference>
<feature type="signal peptide" evidence="2">
    <location>
        <begin position="1"/>
        <end position="23"/>
    </location>
</feature>
<dbReference type="Pfam" id="PF13653">
    <property type="entry name" value="GDPD_2"/>
    <property type="match status" value="1"/>
</dbReference>
<dbReference type="PANTHER" id="PTHR31571">
    <property type="entry name" value="ALTERED INHERITANCE OF MITOCHONDRIA PROTEIN 6"/>
    <property type="match status" value="1"/>
</dbReference>
<keyword evidence="4" id="KW-1185">Reference proteome</keyword>
<evidence type="ECO:0000256" key="1">
    <source>
        <dbReference type="ARBA" id="ARBA00014286"/>
    </source>
</evidence>
<dbReference type="RefSeq" id="WP_115932225.1">
    <property type="nucleotide sequence ID" value="NZ_QREH01000001.1"/>
</dbReference>
<dbReference type="GO" id="GO:0006629">
    <property type="term" value="P:lipid metabolic process"/>
    <property type="evidence" value="ECO:0007669"/>
    <property type="project" value="InterPro"/>
</dbReference>
<dbReference type="OrthoDB" id="384721at2"/>
<dbReference type="CDD" id="cd08577">
    <property type="entry name" value="PI-PLCc_GDPD_SF_unchar3"/>
    <property type="match status" value="1"/>
</dbReference>